<dbReference type="EMBL" id="BARS01009983">
    <property type="protein sequence ID" value="GAF82327.1"/>
    <property type="molecule type" value="Genomic_DNA"/>
</dbReference>
<keyword evidence="2" id="KW-0479">Metal-binding</keyword>
<proteinExistence type="inferred from homology"/>
<evidence type="ECO:0000313" key="5">
    <source>
        <dbReference type="EMBL" id="GAF82327.1"/>
    </source>
</evidence>
<organism evidence="5">
    <name type="scientific">marine sediment metagenome</name>
    <dbReference type="NCBI Taxonomy" id="412755"/>
    <lineage>
        <taxon>unclassified sequences</taxon>
        <taxon>metagenomes</taxon>
        <taxon>ecological metagenomes</taxon>
    </lineage>
</organism>
<sequence>MTDKRILLVNDDGIDSQGLESLHREVKNLGEIFVIAPDSEKSGISHAITVRDEICVEKFYKNGGFFGYAVRGTPADCVKLGIMEILPQKPELVISGINHGENTGLNTLYSGTVSAAKEAVVYGIPAIAVSMGNWKKGDFGFAAKFTRELALKVLKFGLPEGTLLNVNVPPILESDIRGISITRQGIRRFLEDFKKNREDSNKIHYKLMGKRGEPEEASDTEDSAIHRMKISITPIHYDMTNYNMIEKLKGWDIAL</sequence>
<reference evidence="5" key="1">
    <citation type="journal article" date="2014" name="Front. Microbiol.">
        <title>High frequency of phylogenetically diverse reductive dehalogenase-homologous genes in deep subseafloor sedimentary metagenomes.</title>
        <authorList>
            <person name="Kawai M."/>
            <person name="Futagami T."/>
            <person name="Toyoda A."/>
            <person name="Takaki Y."/>
            <person name="Nishi S."/>
            <person name="Hori S."/>
            <person name="Arai W."/>
            <person name="Tsubouchi T."/>
            <person name="Morono Y."/>
            <person name="Uchiyama I."/>
            <person name="Ito T."/>
            <person name="Fujiyama A."/>
            <person name="Inagaki F."/>
            <person name="Takami H."/>
        </authorList>
    </citation>
    <scope>NUCLEOTIDE SEQUENCE</scope>
    <source>
        <strain evidence="5">Expedition CK06-06</strain>
    </source>
</reference>
<dbReference type="HAMAP" id="MF_00060">
    <property type="entry name" value="SurE"/>
    <property type="match status" value="1"/>
</dbReference>
<evidence type="ECO:0000256" key="2">
    <source>
        <dbReference type="ARBA" id="ARBA00022723"/>
    </source>
</evidence>
<gene>
    <name evidence="5" type="ORF">S01H1_18641</name>
</gene>
<dbReference type="Gene3D" id="3.40.1210.10">
    <property type="entry name" value="Survival protein SurE-like phosphatase/nucleotidase"/>
    <property type="match status" value="1"/>
</dbReference>
<evidence type="ECO:0000256" key="3">
    <source>
        <dbReference type="ARBA" id="ARBA00022801"/>
    </source>
</evidence>
<keyword evidence="3" id="KW-0378">Hydrolase</keyword>
<dbReference type="SUPFAM" id="SSF64167">
    <property type="entry name" value="SurE-like"/>
    <property type="match status" value="1"/>
</dbReference>
<dbReference type="AlphaFoldDB" id="X0T2B6"/>
<comment type="similarity">
    <text evidence="1">Belongs to the SurE nucleotidase family.</text>
</comment>
<accession>X0T2B6</accession>
<dbReference type="NCBIfam" id="NF001490">
    <property type="entry name" value="PRK00346.1-4"/>
    <property type="match status" value="1"/>
</dbReference>
<evidence type="ECO:0000259" key="4">
    <source>
        <dbReference type="Pfam" id="PF01975"/>
    </source>
</evidence>
<dbReference type="InterPro" id="IPR030048">
    <property type="entry name" value="SurE"/>
</dbReference>
<protein>
    <recommendedName>
        <fullName evidence="4">Survival protein SurE-like phosphatase/nucleotidase domain-containing protein</fullName>
    </recommendedName>
</protein>
<dbReference type="NCBIfam" id="TIGR00087">
    <property type="entry name" value="surE"/>
    <property type="match status" value="1"/>
</dbReference>
<dbReference type="Pfam" id="PF01975">
    <property type="entry name" value="SurE"/>
    <property type="match status" value="1"/>
</dbReference>
<name>X0T2B6_9ZZZZ</name>
<dbReference type="GO" id="GO:0046872">
    <property type="term" value="F:metal ion binding"/>
    <property type="evidence" value="ECO:0007669"/>
    <property type="project" value="UniProtKB-KW"/>
</dbReference>
<dbReference type="PANTHER" id="PTHR30457">
    <property type="entry name" value="5'-NUCLEOTIDASE SURE"/>
    <property type="match status" value="1"/>
</dbReference>
<comment type="caution">
    <text evidence="5">The sequence shown here is derived from an EMBL/GenBank/DDBJ whole genome shotgun (WGS) entry which is preliminary data.</text>
</comment>
<dbReference type="InterPro" id="IPR036523">
    <property type="entry name" value="SurE-like_sf"/>
</dbReference>
<dbReference type="PANTHER" id="PTHR30457:SF0">
    <property type="entry name" value="PHOSPHATASE, PUTATIVE (AFU_ORTHOLOGUE AFUA_4G01070)-RELATED"/>
    <property type="match status" value="1"/>
</dbReference>
<dbReference type="InterPro" id="IPR002828">
    <property type="entry name" value="SurE-like_Pase/nucleotidase"/>
</dbReference>
<evidence type="ECO:0000256" key="1">
    <source>
        <dbReference type="ARBA" id="ARBA00011062"/>
    </source>
</evidence>
<feature type="domain" description="Survival protein SurE-like phosphatase/nucleotidase" evidence="4">
    <location>
        <begin position="6"/>
        <end position="189"/>
    </location>
</feature>
<dbReference type="GO" id="GO:0008252">
    <property type="term" value="F:nucleotidase activity"/>
    <property type="evidence" value="ECO:0007669"/>
    <property type="project" value="InterPro"/>
</dbReference>